<name>A0A101LUA0_PICGL</name>
<dbReference type="AlphaFoldDB" id="A0A101LUA0"/>
<comment type="caution">
    <text evidence="1">The sequence shown here is derived from an EMBL/GenBank/DDBJ whole genome shotgun (WGS) entry which is preliminary data.</text>
</comment>
<accession>A0A101LUA0</accession>
<dbReference type="EMBL" id="LKAM01000018">
    <property type="protein sequence ID" value="KUM45477.1"/>
    <property type="molecule type" value="Genomic_DNA"/>
</dbReference>
<sequence>MEFFLLGYRERKEKGLASQNTGVEQILHFLCSVFQFNVSSYFTPDLQLQGETILKYLSSCRAFNMLRLTLFSPAGFITYFPGSSYRHYTSTFEGNKYESSTQPINRSSTLRGMSLRG</sequence>
<keyword evidence="1" id="KW-0496">Mitochondrion</keyword>
<evidence type="ECO:0000313" key="1">
    <source>
        <dbReference type="EMBL" id="KUM45477.1"/>
    </source>
</evidence>
<proteinExistence type="predicted"/>
<protein>
    <submittedName>
        <fullName evidence="1">Uncharacterized protein</fullName>
    </submittedName>
</protein>
<gene>
    <name evidence="1" type="ORF">ABT39_MTgene2579</name>
</gene>
<organism evidence="1">
    <name type="scientific">Picea glauca</name>
    <name type="common">White spruce</name>
    <name type="synonym">Pinus glauca</name>
    <dbReference type="NCBI Taxonomy" id="3330"/>
    <lineage>
        <taxon>Eukaryota</taxon>
        <taxon>Viridiplantae</taxon>
        <taxon>Streptophyta</taxon>
        <taxon>Embryophyta</taxon>
        <taxon>Tracheophyta</taxon>
        <taxon>Spermatophyta</taxon>
        <taxon>Pinopsida</taxon>
        <taxon>Pinidae</taxon>
        <taxon>Conifers I</taxon>
        <taxon>Pinales</taxon>
        <taxon>Pinaceae</taxon>
        <taxon>Picea</taxon>
    </lineage>
</organism>
<reference evidence="1" key="1">
    <citation type="journal article" date="2015" name="Genome Biol. Evol.">
        <title>Organellar Genomes of White Spruce (Picea glauca): Assembly and Annotation.</title>
        <authorList>
            <person name="Jackman S.D."/>
            <person name="Warren R.L."/>
            <person name="Gibb E.A."/>
            <person name="Vandervalk B.P."/>
            <person name="Mohamadi H."/>
            <person name="Chu J."/>
            <person name="Raymond A."/>
            <person name="Pleasance S."/>
            <person name="Coope R."/>
            <person name="Wildung M.R."/>
            <person name="Ritland C.E."/>
            <person name="Bousquet J."/>
            <person name="Jones S.J."/>
            <person name="Bohlmann J."/>
            <person name="Birol I."/>
        </authorList>
    </citation>
    <scope>NUCLEOTIDE SEQUENCE [LARGE SCALE GENOMIC DNA]</scope>
    <source>
        <tissue evidence="1">Flushing bud</tissue>
    </source>
</reference>
<geneLocation type="mitochondrion" evidence="1"/>